<evidence type="ECO:0000313" key="2">
    <source>
        <dbReference type="EMBL" id="RCJ38914.1"/>
    </source>
</evidence>
<name>A0A367RTC6_NOSPU</name>
<feature type="compositionally biased region" description="Basic and acidic residues" evidence="1">
    <location>
        <begin position="33"/>
        <end position="46"/>
    </location>
</feature>
<gene>
    <name evidence="2" type="ORF">A6769_07695</name>
</gene>
<feature type="region of interest" description="Disordered" evidence="1">
    <location>
        <begin position="33"/>
        <end position="57"/>
    </location>
</feature>
<proteinExistence type="predicted"/>
<accession>A0A367RTC6</accession>
<evidence type="ECO:0000313" key="3">
    <source>
        <dbReference type="Proteomes" id="UP000252085"/>
    </source>
</evidence>
<organism evidence="2 3">
    <name type="scientific">Nostoc punctiforme NIES-2108</name>
    <dbReference type="NCBI Taxonomy" id="1356359"/>
    <lineage>
        <taxon>Bacteria</taxon>
        <taxon>Bacillati</taxon>
        <taxon>Cyanobacteriota</taxon>
        <taxon>Cyanophyceae</taxon>
        <taxon>Nostocales</taxon>
        <taxon>Nostocaceae</taxon>
        <taxon>Nostoc</taxon>
    </lineage>
</organism>
<comment type="caution">
    <text evidence="2">The sequence shown here is derived from an EMBL/GenBank/DDBJ whole genome shotgun (WGS) entry which is preliminary data.</text>
</comment>
<dbReference type="EMBL" id="LXQE01000107">
    <property type="protein sequence ID" value="RCJ38914.1"/>
    <property type="molecule type" value="Genomic_DNA"/>
</dbReference>
<reference evidence="2 3" key="1">
    <citation type="submission" date="2016-04" db="EMBL/GenBank/DDBJ databases">
        <authorList>
            <person name="Evans L.H."/>
            <person name="Alamgir A."/>
            <person name="Owens N."/>
            <person name="Weber N.D."/>
            <person name="Virtaneva K."/>
            <person name="Barbian K."/>
            <person name="Babar A."/>
            <person name="Rosenke K."/>
        </authorList>
    </citation>
    <scope>NUCLEOTIDE SEQUENCE [LARGE SCALE GENOMIC DNA]</scope>
    <source>
        <strain evidence="2">NIES-2108</strain>
    </source>
</reference>
<evidence type="ECO:0000256" key="1">
    <source>
        <dbReference type="SAM" id="MobiDB-lite"/>
    </source>
</evidence>
<protein>
    <recommendedName>
        <fullName evidence="4">DUF2281 domain-containing protein</fullName>
    </recommendedName>
</protein>
<sequence>MTAREQLIQEIEQVSDSLVEEVLNFLLFIKGRQDQKNSTSHDEKSQPGEQSILERMGGVPQHLLSVGNLSDRDVRRAVIASRIQQSHQQES</sequence>
<evidence type="ECO:0008006" key="4">
    <source>
        <dbReference type="Google" id="ProtNLM"/>
    </source>
</evidence>
<dbReference type="Proteomes" id="UP000252085">
    <property type="component" value="Unassembled WGS sequence"/>
</dbReference>
<dbReference type="AlphaFoldDB" id="A0A367RTC6"/>